<reference evidence="7 8" key="1">
    <citation type="journal article" date="2013" name="Proc. Natl. Acad. Sci. U.S.A.">
        <title>Genome of an arbuscular mycorrhizal fungus provides insight into the oldest plant symbiosis.</title>
        <authorList>
            <person name="Tisserant E."/>
            <person name="Malbreil M."/>
            <person name="Kuo A."/>
            <person name="Kohler A."/>
            <person name="Symeonidi A."/>
            <person name="Balestrini R."/>
            <person name="Charron P."/>
            <person name="Duensing N."/>
            <person name="Frei Dit Frey N."/>
            <person name="Gianinazzi-Pearson V."/>
            <person name="Gilbert L.B."/>
            <person name="Handa Y."/>
            <person name="Herr J.R."/>
            <person name="Hijri M."/>
            <person name="Koul R."/>
            <person name="Kawaguchi M."/>
            <person name="Krajinski F."/>
            <person name="Lammers P.J."/>
            <person name="Masclaux F.G."/>
            <person name="Murat C."/>
            <person name="Morin E."/>
            <person name="Ndikumana S."/>
            <person name="Pagni M."/>
            <person name="Petitpierre D."/>
            <person name="Requena N."/>
            <person name="Rosikiewicz P."/>
            <person name="Riley R."/>
            <person name="Saito K."/>
            <person name="San Clemente H."/>
            <person name="Shapiro H."/>
            <person name="van Tuinen D."/>
            <person name="Becard G."/>
            <person name="Bonfante P."/>
            <person name="Paszkowski U."/>
            <person name="Shachar-Hill Y.Y."/>
            <person name="Tuskan G.A."/>
            <person name="Young P.W."/>
            <person name="Sanders I.R."/>
            <person name="Henrissat B."/>
            <person name="Rensing S.A."/>
            <person name="Grigoriev I.V."/>
            <person name="Corradi N."/>
            <person name="Roux C."/>
            <person name="Martin F."/>
        </authorList>
    </citation>
    <scope>NUCLEOTIDE SEQUENCE [LARGE SCALE GENOMIC DNA]</scope>
    <source>
        <strain evidence="7 8">DAOM 197198</strain>
    </source>
</reference>
<dbReference type="PANTHER" id="PTHR46716">
    <property type="entry name" value="MITOGEN-ACTIVATED PROTEIN KINASE KINASE KINASE 7"/>
    <property type="match status" value="1"/>
</dbReference>
<evidence type="ECO:0000256" key="1">
    <source>
        <dbReference type="ARBA" id="ARBA00022527"/>
    </source>
</evidence>
<dbReference type="GO" id="GO:0004709">
    <property type="term" value="F:MAP kinase kinase kinase activity"/>
    <property type="evidence" value="ECO:0007669"/>
    <property type="project" value="TreeGrafter"/>
</dbReference>
<dbReference type="AlphaFoldDB" id="A0A2P4QVP9"/>
<evidence type="ECO:0000256" key="2">
    <source>
        <dbReference type="ARBA" id="ARBA00022679"/>
    </source>
</evidence>
<dbReference type="GO" id="GO:0007254">
    <property type="term" value="P:JNK cascade"/>
    <property type="evidence" value="ECO:0007669"/>
    <property type="project" value="TreeGrafter"/>
</dbReference>
<name>A0A2P4QVP9_RHIID</name>
<dbReference type="PANTHER" id="PTHR46716:SF1">
    <property type="entry name" value="MITOGEN-ACTIVATED PROTEIN KINASE KINASE KINASE 7"/>
    <property type="match status" value="1"/>
</dbReference>
<keyword evidence="2" id="KW-0808">Transferase</keyword>
<dbReference type="GO" id="GO:0006955">
    <property type="term" value="P:immune response"/>
    <property type="evidence" value="ECO:0007669"/>
    <property type="project" value="TreeGrafter"/>
</dbReference>
<evidence type="ECO:0000256" key="3">
    <source>
        <dbReference type="ARBA" id="ARBA00022741"/>
    </source>
</evidence>
<sequence length="208" mass="23991">MGLCKPADYKESESAKNKIYGVLPYIAPEILRGQNYTKISDINSFGIIMYEVISGLPPYHDVSHNINLSIKICQGLRPRFNIKVPQLIVHLIKKCLDANPLIRPTVNEIKEILDKWRYYENKSEIGEQIKEADEINDRLTYETHSEAVYTSRLLNFDKLPEPKNSDDYYDERNDNIISENFSVESLQINNISQLKISDADTELVNPIK</sequence>
<dbReference type="Pfam" id="PF07714">
    <property type="entry name" value="PK_Tyr_Ser-Thr"/>
    <property type="match status" value="1"/>
</dbReference>
<keyword evidence="1" id="KW-0723">Serine/threonine-protein kinase</keyword>
<protein>
    <submittedName>
        <fullName evidence="7">Kinase-like domain-containing protein</fullName>
    </submittedName>
</protein>
<keyword evidence="8" id="KW-1185">Reference proteome</keyword>
<evidence type="ECO:0000259" key="6">
    <source>
        <dbReference type="PROSITE" id="PS50011"/>
    </source>
</evidence>
<accession>A0A2P4QVP9</accession>
<evidence type="ECO:0000256" key="5">
    <source>
        <dbReference type="ARBA" id="ARBA00022840"/>
    </source>
</evidence>
<proteinExistence type="predicted"/>
<comment type="caution">
    <text evidence="7">The sequence shown here is derived from an EMBL/GenBank/DDBJ whole genome shotgun (WGS) entry which is preliminary data.</text>
</comment>
<reference evidence="7 8" key="2">
    <citation type="journal article" date="2018" name="New Phytol.">
        <title>High intraspecific genome diversity in the model arbuscular mycorrhizal symbiont Rhizophagus irregularis.</title>
        <authorList>
            <person name="Chen E.C.H."/>
            <person name="Morin E."/>
            <person name="Beaudet D."/>
            <person name="Noel J."/>
            <person name="Yildirir G."/>
            <person name="Ndikumana S."/>
            <person name="Charron P."/>
            <person name="St-Onge C."/>
            <person name="Giorgi J."/>
            <person name="Kruger M."/>
            <person name="Marton T."/>
            <person name="Ropars J."/>
            <person name="Grigoriev I.V."/>
            <person name="Hainaut M."/>
            <person name="Henrissat B."/>
            <person name="Roux C."/>
            <person name="Martin F."/>
            <person name="Corradi N."/>
        </authorList>
    </citation>
    <scope>NUCLEOTIDE SEQUENCE [LARGE SCALE GENOMIC DNA]</scope>
    <source>
        <strain evidence="7 8">DAOM 197198</strain>
    </source>
</reference>
<keyword evidence="4" id="KW-0418">Kinase</keyword>
<evidence type="ECO:0000313" key="8">
    <source>
        <dbReference type="Proteomes" id="UP000018888"/>
    </source>
</evidence>
<dbReference type="GO" id="GO:0005524">
    <property type="term" value="F:ATP binding"/>
    <property type="evidence" value="ECO:0007669"/>
    <property type="project" value="UniProtKB-KW"/>
</dbReference>
<dbReference type="InterPro" id="IPR001245">
    <property type="entry name" value="Ser-Thr/Tyr_kinase_cat_dom"/>
</dbReference>
<dbReference type="PROSITE" id="PS50011">
    <property type="entry name" value="PROTEIN_KINASE_DOM"/>
    <property type="match status" value="1"/>
</dbReference>
<dbReference type="InterPro" id="IPR000719">
    <property type="entry name" value="Prot_kinase_dom"/>
</dbReference>
<dbReference type="EMBL" id="AUPC02000009">
    <property type="protein sequence ID" value="POG81733.1"/>
    <property type="molecule type" value="Genomic_DNA"/>
</dbReference>
<organism evidence="7 8">
    <name type="scientific">Rhizophagus irregularis (strain DAOM 181602 / DAOM 197198 / MUCL 43194)</name>
    <name type="common">Arbuscular mycorrhizal fungus</name>
    <name type="synonym">Glomus intraradices</name>
    <dbReference type="NCBI Taxonomy" id="747089"/>
    <lineage>
        <taxon>Eukaryota</taxon>
        <taxon>Fungi</taxon>
        <taxon>Fungi incertae sedis</taxon>
        <taxon>Mucoromycota</taxon>
        <taxon>Glomeromycotina</taxon>
        <taxon>Glomeromycetes</taxon>
        <taxon>Glomerales</taxon>
        <taxon>Glomeraceae</taxon>
        <taxon>Rhizophagus</taxon>
    </lineage>
</organism>
<dbReference type="VEuPathDB" id="FungiDB:RhiirFUN_016155"/>
<evidence type="ECO:0000256" key="4">
    <source>
        <dbReference type="ARBA" id="ARBA00022777"/>
    </source>
</evidence>
<dbReference type="InterPro" id="IPR011009">
    <property type="entry name" value="Kinase-like_dom_sf"/>
</dbReference>
<dbReference type="SUPFAM" id="SSF56112">
    <property type="entry name" value="Protein kinase-like (PK-like)"/>
    <property type="match status" value="1"/>
</dbReference>
<gene>
    <name evidence="7" type="ORF">GLOIN_2v1762976</name>
</gene>
<keyword evidence="5" id="KW-0067">ATP-binding</keyword>
<feature type="domain" description="Protein kinase" evidence="6">
    <location>
        <begin position="1"/>
        <end position="117"/>
    </location>
</feature>
<dbReference type="Gene3D" id="1.10.510.10">
    <property type="entry name" value="Transferase(Phosphotransferase) domain 1"/>
    <property type="match status" value="1"/>
</dbReference>
<keyword evidence="3" id="KW-0547">Nucleotide-binding</keyword>
<evidence type="ECO:0000313" key="7">
    <source>
        <dbReference type="EMBL" id="POG81733.1"/>
    </source>
</evidence>
<dbReference type="Proteomes" id="UP000018888">
    <property type="component" value="Unassembled WGS sequence"/>
</dbReference>